<accession>Q0FRY7</accession>
<protein>
    <submittedName>
        <fullName evidence="2">Uncharacterized protein</fullName>
    </submittedName>
</protein>
<name>Q0FRY7_SALBH</name>
<dbReference type="STRING" id="314265.R2601_17599"/>
<keyword evidence="1" id="KW-0732">Signal</keyword>
<proteinExistence type="predicted"/>
<evidence type="ECO:0000313" key="2">
    <source>
        <dbReference type="EMBL" id="EAU46972.1"/>
    </source>
</evidence>
<dbReference type="eggNOG" id="ENOG50307R7">
    <property type="taxonomic scope" value="Bacteria"/>
</dbReference>
<feature type="signal peptide" evidence="1">
    <location>
        <begin position="1"/>
        <end position="25"/>
    </location>
</feature>
<dbReference type="Proteomes" id="UP000006230">
    <property type="component" value="Unassembled WGS sequence"/>
</dbReference>
<keyword evidence="3" id="KW-1185">Reference proteome</keyword>
<dbReference type="OrthoDB" id="7857490at2"/>
<dbReference type="AlphaFoldDB" id="Q0FRY7"/>
<feature type="chain" id="PRO_5004172175" evidence="1">
    <location>
        <begin position="26"/>
        <end position="225"/>
    </location>
</feature>
<evidence type="ECO:0000256" key="1">
    <source>
        <dbReference type="SAM" id="SignalP"/>
    </source>
</evidence>
<dbReference type="HOGENOM" id="CLU_085059_0_0_5"/>
<comment type="caution">
    <text evidence="2">The sequence shown here is derived from an EMBL/GenBank/DDBJ whole genome shotgun (WGS) entry which is preliminary data.</text>
</comment>
<organism evidence="2 3">
    <name type="scientific">Salipiger bermudensis (strain DSM 26914 / JCM 13377 / KCTC 12554 / HTCC2601)</name>
    <name type="common">Pelagibaca bermudensis</name>
    <dbReference type="NCBI Taxonomy" id="314265"/>
    <lineage>
        <taxon>Bacteria</taxon>
        <taxon>Pseudomonadati</taxon>
        <taxon>Pseudomonadota</taxon>
        <taxon>Alphaproteobacteria</taxon>
        <taxon>Rhodobacterales</taxon>
        <taxon>Roseobacteraceae</taxon>
        <taxon>Salipiger</taxon>
    </lineage>
</organism>
<dbReference type="EMBL" id="AATQ01000010">
    <property type="protein sequence ID" value="EAU46972.1"/>
    <property type="molecule type" value="Genomic_DNA"/>
</dbReference>
<sequence length="225" mass="23878">MAEARRGVVPGALAALLISAVQAEAAAWPRAEGQSFLSYSYQFQINETTDRNYSSLYYEYGVTERLTFGIDAGRSDGSGDLTGLFFLRRPVLSTDAGTWISAELAVGAIEIEDEIYGVVRPGLSWGRGFQSGLGNGWAGVESSYAFRGDGSEEGKIDATIGLNHASGSLSLVQLQYAAPTGGEDSVSIAPSHVISLTRGVFLELGGAYKLTNDATSLKIGLWSEF</sequence>
<dbReference type="RefSeq" id="WP_007797299.1">
    <property type="nucleotide sequence ID" value="NZ_DS022276.1"/>
</dbReference>
<gene>
    <name evidence="2" type="ORF">R2601_17599</name>
</gene>
<evidence type="ECO:0000313" key="3">
    <source>
        <dbReference type="Proteomes" id="UP000006230"/>
    </source>
</evidence>
<reference evidence="2 3" key="1">
    <citation type="journal article" date="2010" name="J. Bacteriol.">
        <title>Genome sequences of Pelagibaca bermudensis HTCC2601T and Maritimibacter alkaliphilus HTCC2654T, the type strains of two marine Roseobacter genera.</title>
        <authorList>
            <person name="Thrash J.C."/>
            <person name="Cho J.C."/>
            <person name="Ferriera S."/>
            <person name="Johnson J."/>
            <person name="Vergin K.L."/>
            <person name="Giovannoni S.J."/>
        </authorList>
    </citation>
    <scope>NUCLEOTIDE SEQUENCE [LARGE SCALE GENOMIC DNA]</scope>
    <source>
        <strain evidence="3">DSM 26914 / JCM 13377 / KCTC 12554 / HTCC2601</strain>
    </source>
</reference>